<evidence type="ECO:0000313" key="3">
    <source>
        <dbReference type="Proteomes" id="UP000254463"/>
    </source>
</evidence>
<protein>
    <submittedName>
        <fullName evidence="2">Uncharacterized protein</fullName>
    </submittedName>
</protein>
<gene>
    <name evidence="2" type="ORF">NCTC6385_04608</name>
</gene>
<reference evidence="2 3" key="1">
    <citation type="submission" date="2018-06" db="EMBL/GenBank/DDBJ databases">
        <authorList>
            <consortium name="Pathogen Informatics"/>
            <person name="Doyle S."/>
        </authorList>
    </citation>
    <scope>NUCLEOTIDE SEQUENCE [LARGE SCALE GENOMIC DNA]</scope>
    <source>
        <strain evidence="2 3">NCTC6385</strain>
    </source>
</reference>
<feature type="chain" id="PRO_5027906969" evidence="1">
    <location>
        <begin position="22"/>
        <end position="196"/>
    </location>
</feature>
<accession>A0A7D8IV08</accession>
<proteinExistence type="predicted"/>
<dbReference type="AlphaFoldDB" id="A0A7D8IV08"/>
<evidence type="ECO:0000313" key="2">
    <source>
        <dbReference type="EMBL" id="SUF97563.1"/>
    </source>
</evidence>
<name>A0A7D8IV08_SALER</name>
<dbReference type="Proteomes" id="UP000254463">
    <property type="component" value="Unassembled WGS sequence"/>
</dbReference>
<feature type="signal peptide" evidence="1">
    <location>
        <begin position="1"/>
        <end position="21"/>
    </location>
</feature>
<dbReference type="EMBL" id="UGWV01000002">
    <property type="protein sequence ID" value="SUF97563.1"/>
    <property type="molecule type" value="Genomic_DNA"/>
</dbReference>
<sequence length="196" mass="21821">MNKWKILSVSVILFISMSISAYSNDKTSNNTIIKVYKSAILNLIDSTGCDIDGSVENAFTIERPGLISSESAYAINATKNGTQVYLYTNDDTDIKDGIINNKVHSITISDDFNTGVFGEISDDGKQFLCIVRAYQEALSPELDDSLLMKNNNSIYIGSLGTEDKHSFKNKNYLNVIQFSTCSHDYCHLEFKITPIK</sequence>
<organism evidence="2 3">
    <name type="scientific">Salmonella enterica</name>
    <name type="common">Salmonella choleraesuis</name>
    <dbReference type="NCBI Taxonomy" id="28901"/>
    <lineage>
        <taxon>Bacteria</taxon>
        <taxon>Pseudomonadati</taxon>
        <taxon>Pseudomonadota</taxon>
        <taxon>Gammaproteobacteria</taxon>
        <taxon>Enterobacterales</taxon>
        <taxon>Enterobacteriaceae</taxon>
        <taxon>Salmonella</taxon>
    </lineage>
</organism>
<keyword evidence="1" id="KW-0732">Signal</keyword>
<evidence type="ECO:0000256" key="1">
    <source>
        <dbReference type="SAM" id="SignalP"/>
    </source>
</evidence>